<evidence type="ECO:0000313" key="11">
    <source>
        <dbReference type="Proteomes" id="UP000663832"/>
    </source>
</evidence>
<dbReference type="OrthoDB" id="10047910at2759"/>
<evidence type="ECO:0000313" key="12">
    <source>
        <dbReference type="Proteomes" id="UP000663881"/>
    </source>
</evidence>
<feature type="domain" description="BHLH" evidence="1">
    <location>
        <begin position="21"/>
        <end position="58"/>
    </location>
</feature>
<dbReference type="EMBL" id="CAJNOE010000142">
    <property type="protein sequence ID" value="CAF0971795.1"/>
    <property type="molecule type" value="Genomic_DNA"/>
</dbReference>
<evidence type="ECO:0000259" key="1">
    <source>
        <dbReference type="Pfam" id="PF00010"/>
    </source>
</evidence>
<evidence type="ECO:0000313" key="6">
    <source>
        <dbReference type="EMBL" id="CAF1149469.1"/>
    </source>
</evidence>
<evidence type="ECO:0000313" key="2">
    <source>
        <dbReference type="EMBL" id="CAF0909083.1"/>
    </source>
</evidence>
<gene>
    <name evidence="2" type="ORF">BJG266_LOCUS10898</name>
    <name evidence="3" type="ORF">IZO911_LOCUS16082</name>
    <name evidence="5" type="ORF">JYZ213_LOCUS19178</name>
    <name evidence="10" type="ORF">KXQ929_LOCUS36443</name>
    <name evidence="8" type="ORF">OKA104_LOCUS20621</name>
    <name evidence="9" type="ORF">OXD698_LOCUS30316</name>
    <name evidence="6" type="ORF">QVE165_LOCUS22934</name>
    <name evidence="7" type="ORF">QVE165_LOCUS23030</name>
    <name evidence="4" type="ORF">VCS650_LOCUS16770</name>
</gene>
<dbReference type="Proteomes" id="UP000663860">
    <property type="component" value="Unassembled WGS sequence"/>
</dbReference>
<dbReference type="EMBL" id="CAJNOG010000192">
    <property type="protein sequence ID" value="CAF1060220.1"/>
    <property type="molecule type" value="Genomic_DNA"/>
</dbReference>
<dbReference type="Proteomes" id="UP000663891">
    <property type="component" value="Unassembled WGS sequence"/>
</dbReference>
<evidence type="ECO:0000313" key="7">
    <source>
        <dbReference type="EMBL" id="CAF1151257.1"/>
    </source>
</evidence>
<keyword evidence="11" id="KW-1185">Reference proteome</keyword>
<dbReference type="AlphaFoldDB" id="A0A819DFK1"/>
<dbReference type="Proteomes" id="UP000663845">
    <property type="component" value="Unassembled WGS sequence"/>
</dbReference>
<dbReference type="EMBL" id="CAJNON010000151">
    <property type="protein sequence ID" value="CAF1039192.1"/>
    <property type="molecule type" value="Genomic_DNA"/>
</dbReference>
<dbReference type="Proteomes" id="UP000663844">
    <property type="component" value="Unassembled WGS sequence"/>
</dbReference>
<dbReference type="EMBL" id="CAJNOM010000154">
    <property type="protein sequence ID" value="CAF1151257.1"/>
    <property type="molecule type" value="Genomic_DNA"/>
</dbReference>
<evidence type="ECO:0000313" key="3">
    <source>
        <dbReference type="EMBL" id="CAF0971795.1"/>
    </source>
</evidence>
<organism evidence="8 12">
    <name type="scientific">Adineta steineri</name>
    <dbReference type="NCBI Taxonomy" id="433720"/>
    <lineage>
        <taxon>Eukaryota</taxon>
        <taxon>Metazoa</taxon>
        <taxon>Spiralia</taxon>
        <taxon>Gnathifera</taxon>
        <taxon>Rotifera</taxon>
        <taxon>Eurotatoria</taxon>
        <taxon>Bdelloidea</taxon>
        <taxon>Adinetida</taxon>
        <taxon>Adinetidae</taxon>
        <taxon>Adineta</taxon>
    </lineage>
</organism>
<dbReference type="EMBL" id="CAJNOI010000039">
    <property type="protein sequence ID" value="CAF0909083.1"/>
    <property type="molecule type" value="Genomic_DNA"/>
</dbReference>
<evidence type="ECO:0000313" key="5">
    <source>
        <dbReference type="EMBL" id="CAF1060220.1"/>
    </source>
</evidence>
<evidence type="ECO:0000313" key="10">
    <source>
        <dbReference type="EMBL" id="CAF4136234.1"/>
    </source>
</evidence>
<dbReference type="EMBL" id="CAJNOM010000153">
    <property type="protein sequence ID" value="CAF1149469.1"/>
    <property type="molecule type" value="Genomic_DNA"/>
</dbReference>
<dbReference type="GO" id="GO:0046983">
    <property type="term" value="F:protein dimerization activity"/>
    <property type="evidence" value="ECO:0007669"/>
    <property type="project" value="InterPro"/>
</dbReference>
<name>A0A819DFK1_9BILA</name>
<reference evidence="8" key="1">
    <citation type="submission" date="2021-02" db="EMBL/GenBank/DDBJ databases">
        <authorList>
            <person name="Nowell W R."/>
        </authorList>
    </citation>
    <scope>NUCLEOTIDE SEQUENCE</scope>
</reference>
<dbReference type="Proteomes" id="UP000663868">
    <property type="component" value="Unassembled WGS sequence"/>
</dbReference>
<dbReference type="SUPFAM" id="SSF47459">
    <property type="entry name" value="HLH, helix-loop-helix DNA-binding domain"/>
    <property type="match status" value="1"/>
</dbReference>
<evidence type="ECO:0000313" key="4">
    <source>
        <dbReference type="EMBL" id="CAF1039192.1"/>
    </source>
</evidence>
<comment type="caution">
    <text evidence="8">The sequence shown here is derived from an EMBL/GenBank/DDBJ whole genome shotgun (WGS) entry which is preliminary data.</text>
</comment>
<dbReference type="EMBL" id="CAJOAZ010003548">
    <property type="protein sequence ID" value="CAF4014571.1"/>
    <property type="molecule type" value="Genomic_DNA"/>
</dbReference>
<sequence>MTSTNLYNDDDADHNNNNTELEEEFKKLASLVPTIPKNEYLTELEFLEFVIAYIQQLQELLSHDQWNECLINLTTSMKNSFISSSTNMKLLIKNEKYLQRNPLSTINLDTNIPHHS</sequence>
<dbReference type="Pfam" id="PF00010">
    <property type="entry name" value="HLH"/>
    <property type="match status" value="1"/>
</dbReference>
<evidence type="ECO:0000313" key="9">
    <source>
        <dbReference type="EMBL" id="CAF4014571.1"/>
    </source>
</evidence>
<accession>A0A819DFK1</accession>
<dbReference type="Proteomes" id="UP000663832">
    <property type="component" value="Unassembled WGS sequence"/>
</dbReference>
<proteinExistence type="predicted"/>
<dbReference type="Proteomes" id="UP000663877">
    <property type="component" value="Unassembled WGS sequence"/>
</dbReference>
<protein>
    <recommendedName>
        <fullName evidence="1">BHLH domain-containing protein</fullName>
    </recommendedName>
</protein>
<dbReference type="Proteomes" id="UP000663881">
    <property type="component" value="Unassembled WGS sequence"/>
</dbReference>
<dbReference type="EMBL" id="CAJOAY010001388">
    <property type="protein sequence ID" value="CAF3836452.1"/>
    <property type="molecule type" value="Genomic_DNA"/>
</dbReference>
<dbReference type="InterPro" id="IPR036638">
    <property type="entry name" value="HLH_DNA-bd_sf"/>
</dbReference>
<dbReference type="Gene3D" id="4.10.280.10">
    <property type="entry name" value="Helix-loop-helix DNA-binding domain"/>
    <property type="match status" value="1"/>
</dbReference>
<dbReference type="InterPro" id="IPR011598">
    <property type="entry name" value="bHLH_dom"/>
</dbReference>
<evidence type="ECO:0000313" key="8">
    <source>
        <dbReference type="EMBL" id="CAF3836452.1"/>
    </source>
</evidence>
<dbReference type="EMBL" id="CAJOBB010005664">
    <property type="protein sequence ID" value="CAF4136234.1"/>
    <property type="molecule type" value="Genomic_DNA"/>
</dbReference>